<comment type="function">
    <text evidence="6">Catalyzes the reversible transfer of the terminal phosphate of ATP to form a long-chain polyphosphate (polyP).</text>
</comment>
<proteinExistence type="inferred from homology"/>
<comment type="catalytic activity">
    <reaction evidence="6">
        <text>[phosphate](n) + ATP = [phosphate](n+1) + ADP</text>
        <dbReference type="Rhea" id="RHEA:19573"/>
        <dbReference type="Rhea" id="RHEA-COMP:9859"/>
        <dbReference type="Rhea" id="RHEA-COMP:14280"/>
        <dbReference type="ChEBI" id="CHEBI:16838"/>
        <dbReference type="ChEBI" id="CHEBI:30616"/>
        <dbReference type="ChEBI" id="CHEBI:456216"/>
        <dbReference type="EC" id="2.7.4.1"/>
    </reaction>
</comment>
<dbReference type="EMBL" id="JAUTBA010000001">
    <property type="protein sequence ID" value="MDQ1148415.1"/>
    <property type="molecule type" value="Genomic_DNA"/>
</dbReference>
<dbReference type="Pfam" id="PF17941">
    <property type="entry name" value="PP_kinase_C_1"/>
    <property type="match status" value="1"/>
</dbReference>
<protein>
    <recommendedName>
        <fullName evidence="6">Polyphosphate kinase</fullName>
        <ecNumber evidence="6">2.7.4.1</ecNumber>
    </recommendedName>
</protein>
<evidence type="ECO:0000259" key="7">
    <source>
        <dbReference type="Pfam" id="PF02503"/>
    </source>
</evidence>
<keyword evidence="4 11" id="KW-0418">Kinase</keyword>
<dbReference type="Gene3D" id="3.30.870.10">
    <property type="entry name" value="Endonuclease Chain A"/>
    <property type="match status" value="2"/>
</dbReference>
<feature type="domain" description="Polyphosphate kinase C-terminal" evidence="10">
    <location>
        <begin position="317"/>
        <end position="477"/>
    </location>
</feature>
<evidence type="ECO:0000256" key="6">
    <source>
        <dbReference type="RuleBase" id="RU003800"/>
    </source>
</evidence>
<evidence type="ECO:0000313" key="11">
    <source>
        <dbReference type="EMBL" id="MDQ1148415.1"/>
    </source>
</evidence>
<feature type="domain" description="Polyphosphate kinase C-terminal" evidence="9">
    <location>
        <begin position="491"/>
        <end position="660"/>
    </location>
</feature>
<dbReference type="InterPro" id="IPR003414">
    <property type="entry name" value="PP_kinase"/>
</dbReference>
<accession>A0ABU0U0D3</accession>
<comment type="similarity">
    <text evidence="6">Belongs to the polyphosphate kinase 1 (PPK1) family.</text>
</comment>
<organism evidence="11 12">
    <name type="scientific">Sphingobacterium zeae</name>
    <dbReference type="NCBI Taxonomy" id="1776859"/>
    <lineage>
        <taxon>Bacteria</taxon>
        <taxon>Pseudomonadati</taxon>
        <taxon>Bacteroidota</taxon>
        <taxon>Sphingobacteriia</taxon>
        <taxon>Sphingobacteriales</taxon>
        <taxon>Sphingobacteriaceae</taxon>
        <taxon>Sphingobacterium</taxon>
    </lineage>
</organism>
<keyword evidence="5" id="KW-0067">ATP-binding</keyword>
<dbReference type="PANTHER" id="PTHR30218:SF0">
    <property type="entry name" value="POLYPHOSPHATE KINASE"/>
    <property type="match status" value="1"/>
</dbReference>
<dbReference type="GO" id="GO:0008976">
    <property type="term" value="F:polyphosphate kinase activity"/>
    <property type="evidence" value="ECO:0007669"/>
    <property type="project" value="UniProtKB-EC"/>
</dbReference>
<dbReference type="InterPro" id="IPR036830">
    <property type="entry name" value="PP_kinase_middle_dom_sf"/>
</dbReference>
<evidence type="ECO:0000259" key="8">
    <source>
        <dbReference type="Pfam" id="PF13089"/>
    </source>
</evidence>
<keyword evidence="1 6" id="KW-0597">Phosphoprotein</keyword>
<dbReference type="InterPro" id="IPR024953">
    <property type="entry name" value="PP_kinase_middle"/>
</dbReference>
<evidence type="ECO:0000313" key="12">
    <source>
        <dbReference type="Proteomes" id="UP001244640"/>
    </source>
</evidence>
<dbReference type="InterPro" id="IPR025198">
    <property type="entry name" value="PPK_N_dom"/>
</dbReference>
<feature type="domain" description="Polyphosphate kinase middle" evidence="7">
    <location>
        <begin position="127"/>
        <end position="293"/>
    </location>
</feature>
<dbReference type="InterPro" id="IPR025200">
    <property type="entry name" value="PPK_C_dom2"/>
</dbReference>
<dbReference type="RefSeq" id="WP_307184467.1">
    <property type="nucleotide sequence ID" value="NZ_JAUTBA010000001.1"/>
</dbReference>
<dbReference type="PANTHER" id="PTHR30218">
    <property type="entry name" value="POLYPHOSPHATE KINASE"/>
    <property type="match status" value="1"/>
</dbReference>
<evidence type="ECO:0000259" key="9">
    <source>
        <dbReference type="Pfam" id="PF13090"/>
    </source>
</evidence>
<gene>
    <name evidence="11" type="ORF">QE382_000399</name>
</gene>
<dbReference type="NCBIfam" id="TIGR03705">
    <property type="entry name" value="poly_P_kin"/>
    <property type="match status" value="1"/>
</dbReference>
<dbReference type="PIRSF" id="PIRSF015589">
    <property type="entry name" value="PP_kinase"/>
    <property type="match status" value="1"/>
</dbReference>
<evidence type="ECO:0000256" key="2">
    <source>
        <dbReference type="ARBA" id="ARBA00022679"/>
    </source>
</evidence>
<reference evidence="11 12" key="1">
    <citation type="submission" date="2023-07" db="EMBL/GenBank/DDBJ databases">
        <title>Functional and genomic diversity of the sorghum phyllosphere microbiome.</title>
        <authorList>
            <person name="Shade A."/>
        </authorList>
    </citation>
    <scope>NUCLEOTIDE SEQUENCE [LARGE SCALE GENOMIC DNA]</scope>
    <source>
        <strain evidence="11 12">SORGH_AS_0892</strain>
    </source>
</reference>
<evidence type="ECO:0000256" key="5">
    <source>
        <dbReference type="ARBA" id="ARBA00022840"/>
    </source>
</evidence>
<dbReference type="InterPro" id="IPR041108">
    <property type="entry name" value="PP_kinase_C_1"/>
</dbReference>
<feature type="domain" description="Polyphosphate kinase N-terminal" evidence="8">
    <location>
        <begin position="7"/>
        <end position="112"/>
    </location>
</feature>
<dbReference type="Gene3D" id="1.20.58.310">
    <property type="entry name" value="Polyphosphate kinase N-terminal domain"/>
    <property type="match status" value="1"/>
</dbReference>
<comment type="caution">
    <text evidence="11">The sequence shown here is derived from an EMBL/GenBank/DDBJ whole genome shotgun (WGS) entry which is preliminary data.</text>
</comment>
<dbReference type="Gene3D" id="3.30.1840.10">
    <property type="entry name" value="Polyphosphate kinase middle domain"/>
    <property type="match status" value="1"/>
</dbReference>
<comment type="PTM">
    <text evidence="6">An intermediate of this reaction is the autophosphorylated ppk in which a phosphate is covalently linked to a histidine residue through a N-P bond.</text>
</comment>
<name>A0ABU0U0D3_9SPHI</name>
<dbReference type="NCBIfam" id="NF003917">
    <property type="entry name" value="PRK05443.1-1"/>
    <property type="match status" value="1"/>
</dbReference>
<keyword evidence="3" id="KW-0547">Nucleotide-binding</keyword>
<sequence>MTKKDLYINRDISWLSFNDRVLDQAGRKEVPLLEKLQFLAIFSSNLDEFYRVRMPVLMAGKKIIKQNPQQLIPNIDIATYKKASKFIHKQQEKFGFLLTDIIQELAKESIFFIYNQAIPAEINGLTAHYFFNTIASYLQIIPIDDTSFFPDNNQLYFAVEDENTGAVTFLNIPSNYISRFFTCETNSGKYVVLIDDIIKAFLPTVIRNLSLSFYSFKITRDAELNLQDEFEGDIAQKIEAELNKRDLGYATRFLYQPNLPERLIERLATLFDLRKSSIVEGGNYHNLKDLFSFPIKIAELSYPKQLQINKNQNFRESIFDQIDREDLLICAPYESFDPILRFFNEAAIDPTVDEIYTTLYRIAGDSRIAQALATAAKNGKRVNVFVELKARFDEANNIHWARLMKEQGVKITYSIPNLKVHAKIALVKRQAGLQSALLGTGNLNEKTAKVYTDYFLITSNKLLTQELNLLFEFLPARRKPHNPNELSFKHLLVAQFNLKLTFLELIDKAIHAAQAGAPTTIKIKLNNLEEESLIKKLYEASRAGVRLELLIRGICRLKPQVPELSENITVKRIVGRYLEHGRIFIFQYQTQTLVYLGSSDWMNRNIYRRIETCFPLLDPKLAHQIQEMFDIQFSDDTEATSLNDKGQNQAIETQHKNVSQQQILDYLKAKWNRISIQLSNS</sequence>
<evidence type="ECO:0000256" key="1">
    <source>
        <dbReference type="ARBA" id="ARBA00022553"/>
    </source>
</evidence>
<keyword evidence="12" id="KW-1185">Reference proteome</keyword>
<dbReference type="Pfam" id="PF13089">
    <property type="entry name" value="PP_kinase_N"/>
    <property type="match status" value="1"/>
</dbReference>
<evidence type="ECO:0000256" key="3">
    <source>
        <dbReference type="ARBA" id="ARBA00022741"/>
    </source>
</evidence>
<evidence type="ECO:0000256" key="4">
    <source>
        <dbReference type="ARBA" id="ARBA00022777"/>
    </source>
</evidence>
<keyword evidence="2 6" id="KW-0808">Transferase</keyword>
<dbReference type="SUPFAM" id="SSF56024">
    <property type="entry name" value="Phospholipase D/nuclease"/>
    <property type="match status" value="2"/>
</dbReference>
<dbReference type="Proteomes" id="UP001244640">
    <property type="component" value="Unassembled WGS sequence"/>
</dbReference>
<dbReference type="Pfam" id="PF02503">
    <property type="entry name" value="PP_kinase"/>
    <property type="match status" value="1"/>
</dbReference>
<dbReference type="InterPro" id="IPR036832">
    <property type="entry name" value="PPK_N_dom_sf"/>
</dbReference>
<dbReference type="Pfam" id="PF13090">
    <property type="entry name" value="PP_kinase_C"/>
    <property type="match status" value="1"/>
</dbReference>
<dbReference type="EC" id="2.7.4.1" evidence="6"/>
<evidence type="ECO:0000259" key="10">
    <source>
        <dbReference type="Pfam" id="PF17941"/>
    </source>
</evidence>
<dbReference type="SUPFAM" id="SSF143724">
    <property type="entry name" value="PHP14-like"/>
    <property type="match status" value="1"/>
</dbReference>
<dbReference type="SUPFAM" id="SSF140356">
    <property type="entry name" value="PPK N-terminal domain-like"/>
    <property type="match status" value="1"/>
</dbReference>